<name>A0A0F7TCJ1_PENBI</name>
<dbReference type="EMBL" id="CDHK01000001">
    <property type="protein sequence ID" value="CEJ54095.1"/>
    <property type="molecule type" value="Genomic_DNA"/>
</dbReference>
<dbReference type="STRING" id="104259.A0A0F7TCJ1"/>
<organism evidence="1 2">
    <name type="scientific">Penicillium brasilianum</name>
    <dbReference type="NCBI Taxonomy" id="104259"/>
    <lineage>
        <taxon>Eukaryota</taxon>
        <taxon>Fungi</taxon>
        <taxon>Dikarya</taxon>
        <taxon>Ascomycota</taxon>
        <taxon>Pezizomycotina</taxon>
        <taxon>Eurotiomycetes</taxon>
        <taxon>Eurotiomycetidae</taxon>
        <taxon>Eurotiales</taxon>
        <taxon>Aspergillaceae</taxon>
        <taxon>Penicillium</taxon>
    </lineage>
</organism>
<evidence type="ECO:0000313" key="2">
    <source>
        <dbReference type="Proteomes" id="UP000042958"/>
    </source>
</evidence>
<protein>
    <submittedName>
        <fullName evidence="1">Uncharacterized protein</fullName>
    </submittedName>
</protein>
<proteinExistence type="predicted"/>
<evidence type="ECO:0000313" key="1">
    <source>
        <dbReference type="EMBL" id="CEJ54095.1"/>
    </source>
</evidence>
<reference evidence="2" key="1">
    <citation type="journal article" date="2015" name="Genome Announc.">
        <title>Draft genome sequence of the fungus Penicillium brasilianum MG11.</title>
        <authorList>
            <person name="Horn F."/>
            <person name="Linde J."/>
            <person name="Mattern D.J."/>
            <person name="Walther G."/>
            <person name="Guthke R."/>
            <person name="Brakhage A.A."/>
            <person name="Valiante V."/>
        </authorList>
    </citation>
    <scope>NUCLEOTIDE SEQUENCE [LARGE SCALE GENOMIC DNA]</scope>
    <source>
        <strain evidence="2">MG11</strain>
    </source>
</reference>
<dbReference type="AlphaFoldDB" id="A0A0F7TCJ1"/>
<dbReference type="Proteomes" id="UP000042958">
    <property type="component" value="Unassembled WGS sequence"/>
</dbReference>
<accession>A0A0F7TCJ1</accession>
<sequence>MLQACIDKMVDEAPTLRLYPEENIAANMAGFRLFREIRQLREEVAETSDLLQVFRKSHLDVRQRTYSTWVRDALGKNTPSRTAAIRSLNKDIVHAGDIRLDAMLVNERFAKSSTERQHFSALYGLTAEDVNALDHKKCRGSLEALNRAASILFDTSKKSLETGMEEERKKLVDLLLKGEYEEAEKLSGTVLCGT</sequence>
<gene>
    <name evidence="1" type="ORF">PMG11_00418</name>
</gene>
<keyword evidence="2" id="KW-1185">Reference proteome</keyword>
<dbReference type="OrthoDB" id="4368627at2759"/>